<dbReference type="Gene3D" id="3.30.70.270">
    <property type="match status" value="1"/>
</dbReference>
<dbReference type="EMBL" id="WYET01000003">
    <property type="protein sequence ID" value="NVN18012.1"/>
    <property type="molecule type" value="Genomic_DNA"/>
</dbReference>
<dbReference type="AlphaFoldDB" id="A0A850NHP6"/>
<dbReference type="InterPro" id="IPR025188">
    <property type="entry name" value="DUF4113"/>
</dbReference>
<dbReference type="InterPro" id="IPR050116">
    <property type="entry name" value="DNA_polymerase-Y"/>
</dbReference>
<dbReference type="GO" id="GO:0003684">
    <property type="term" value="F:damaged DNA binding"/>
    <property type="evidence" value="ECO:0007669"/>
    <property type="project" value="InterPro"/>
</dbReference>
<organism evidence="5 6">
    <name type="scientific">Flagellimonas chongwuensis</name>
    <dbReference type="NCBI Taxonomy" id="2697365"/>
    <lineage>
        <taxon>Bacteria</taxon>
        <taxon>Pseudomonadati</taxon>
        <taxon>Bacteroidota</taxon>
        <taxon>Flavobacteriia</taxon>
        <taxon>Flavobacteriales</taxon>
        <taxon>Flavobacteriaceae</taxon>
        <taxon>Flagellimonas</taxon>
    </lineage>
</organism>
<dbReference type="GO" id="GO:0042276">
    <property type="term" value="P:error-prone translesion synthesis"/>
    <property type="evidence" value="ECO:0007669"/>
    <property type="project" value="TreeGrafter"/>
</dbReference>
<keyword evidence="6" id="KW-1185">Reference proteome</keyword>
<dbReference type="Pfam" id="PF11799">
    <property type="entry name" value="IMS_C"/>
    <property type="match status" value="1"/>
</dbReference>
<comment type="caution">
    <text evidence="5">The sequence shown here is derived from an EMBL/GenBank/DDBJ whole genome shotgun (WGS) entry which is preliminary data.</text>
</comment>
<dbReference type="Proteomes" id="UP000558089">
    <property type="component" value="Unassembled WGS sequence"/>
</dbReference>
<dbReference type="PROSITE" id="PS50173">
    <property type="entry name" value="UMUC"/>
    <property type="match status" value="1"/>
</dbReference>
<dbReference type="GO" id="GO:0009432">
    <property type="term" value="P:SOS response"/>
    <property type="evidence" value="ECO:0007669"/>
    <property type="project" value="UniProtKB-KW"/>
</dbReference>
<dbReference type="InterPro" id="IPR017961">
    <property type="entry name" value="DNA_pol_Y-fam_little_finger"/>
</dbReference>
<evidence type="ECO:0000256" key="2">
    <source>
        <dbReference type="ARBA" id="ARBA00023199"/>
    </source>
</evidence>
<proteinExistence type="inferred from homology"/>
<keyword evidence="3" id="KW-0742">SOS response</keyword>
<evidence type="ECO:0000313" key="5">
    <source>
        <dbReference type="EMBL" id="NVN18012.1"/>
    </source>
</evidence>
<gene>
    <name evidence="5" type="ORF">GUA46_06645</name>
</gene>
<dbReference type="Gene3D" id="1.10.150.20">
    <property type="entry name" value="5' to 3' exonuclease, C-terminal subdomain"/>
    <property type="match status" value="1"/>
</dbReference>
<accession>A0A850NHP6</accession>
<dbReference type="SUPFAM" id="SSF56672">
    <property type="entry name" value="DNA/RNA polymerases"/>
    <property type="match status" value="1"/>
</dbReference>
<evidence type="ECO:0000256" key="1">
    <source>
        <dbReference type="ARBA" id="ARBA00010945"/>
    </source>
</evidence>
<evidence type="ECO:0000313" key="6">
    <source>
        <dbReference type="Proteomes" id="UP000558089"/>
    </source>
</evidence>
<dbReference type="PANTHER" id="PTHR11076:SF33">
    <property type="entry name" value="DNA POLYMERASE KAPPA"/>
    <property type="match status" value="1"/>
</dbReference>
<dbReference type="InterPro" id="IPR043128">
    <property type="entry name" value="Rev_trsase/Diguanyl_cyclase"/>
</dbReference>
<dbReference type="Gene3D" id="3.40.1170.60">
    <property type="match status" value="1"/>
</dbReference>
<comment type="similarity">
    <text evidence="1">Belongs to the DNA polymerase type-Y family.</text>
</comment>
<dbReference type="InterPro" id="IPR001126">
    <property type="entry name" value="UmuC"/>
</dbReference>
<sequence length="419" mass="47525">MFALVDCNNFYASCERAFQPQFNNVPVGILSNNDGCFISRSDEAKELGLPMGAPEFKYRQFCKENGIKVFSSNYPLYGDMSSRVMNILGTFTPNMEVYSVDEAFLKFDGFKSYDFDVYGREIQRMVQKCTGIPISIGIAPTKGLAKVANKIAKKLKSRTGGVYVIDSDERRIKALKWTKIESVWGIGRGNQKRLQTKNIKTAYDFTQLSDEWVKKQMAIIGLRLKKDLEGIPTLDLDDDTRDKKAIATTRSFESTYSDIENIKERISTFATSCAEKLRSQGSSCNYLVVLLRSDRHKKDEPQDRSSLVITMPYATDSSLTISNYAVRAAVALFKPGIKYKKAGVIVSGLVPTNERQLDLFLSENPKHHKLMQVMDGINDKYGTHKIKIANQDLERTWKMRQKHLSPKYTTNINDIIKVK</sequence>
<evidence type="ECO:0000256" key="3">
    <source>
        <dbReference type="ARBA" id="ARBA00023236"/>
    </source>
</evidence>
<dbReference type="CDD" id="cd01700">
    <property type="entry name" value="PolY_Pol_V_umuC"/>
    <property type="match status" value="1"/>
</dbReference>
<reference evidence="5 6" key="1">
    <citation type="submission" date="2020-01" db="EMBL/GenBank/DDBJ databases">
        <title>Draft Genome Analysis of Muricauda sp. HICW Isolated from coastal seawater of PR China.</title>
        <authorList>
            <person name="Chen M.-X."/>
        </authorList>
    </citation>
    <scope>NUCLEOTIDE SEQUENCE [LARGE SCALE GENOMIC DNA]</scope>
    <source>
        <strain evidence="5 6">HICW</strain>
    </source>
</reference>
<dbReference type="RefSeq" id="WP_176619822.1">
    <property type="nucleotide sequence ID" value="NZ_WYET01000003.1"/>
</dbReference>
<keyword evidence="2" id="KW-0227">DNA damage</keyword>
<evidence type="ECO:0000259" key="4">
    <source>
        <dbReference type="PROSITE" id="PS50173"/>
    </source>
</evidence>
<name>A0A850NHP6_9FLAO</name>
<dbReference type="PANTHER" id="PTHR11076">
    <property type="entry name" value="DNA REPAIR POLYMERASE UMUC / TRANSFERASE FAMILY MEMBER"/>
    <property type="match status" value="1"/>
</dbReference>
<dbReference type="GO" id="GO:0006281">
    <property type="term" value="P:DNA repair"/>
    <property type="evidence" value="ECO:0007669"/>
    <property type="project" value="InterPro"/>
</dbReference>
<dbReference type="Pfam" id="PF00817">
    <property type="entry name" value="IMS"/>
    <property type="match status" value="1"/>
</dbReference>
<feature type="domain" description="UmuC" evidence="4">
    <location>
        <begin position="2"/>
        <end position="187"/>
    </location>
</feature>
<dbReference type="GO" id="GO:0003887">
    <property type="term" value="F:DNA-directed DNA polymerase activity"/>
    <property type="evidence" value="ECO:0007669"/>
    <property type="project" value="UniProtKB-KW"/>
</dbReference>
<protein>
    <submittedName>
        <fullName evidence="5">DUF4113 domain-containing protein</fullName>
    </submittedName>
</protein>
<dbReference type="InterPro" id="IPR043502">
    <property type="entry name" value="DNA/RNA_pol_sf"/>
</dbReference>
<dbReference type="Pfam" id="PF13438">
    <property type="entry name" value="DUF4113"/>
    <property type="match status" value="1"/>
</dbReference>
<keyword evidence="2" id="KW-0741">SOS mutagenesis</keyword>